<protein>
    <recommendedName>
        <fullName evidence="3">Beta-N-acetylhexosaminidase</fullName>
    </recommendedName>
</protein>
<reference evidence="1" key="1">
    <citation type="journal article" date="2020" name="New Phytol.">
        <title>Comparative genomics reveals dynamic genome evolution in host specialist ectomycorrhizal fungi.</title>
        <authorList>
            <person name="Lofgren L.A."/>
            <person name="Nguyen N.H."/>
            <person name="Vilgalys R."/>
            <person name="Ruytinx J."/>
            <person name="Liao H.L."/>
            <person name="Branco S."/>
            <person name="Kuo A."/>
            <person name="LaButti K."/>
            <person name="Lipzen A."/>
            <person name="Andreopoulos W."/>
            <person name="Pangilinan J."/>
            <person name="Riley R."/>
            <person name="Hundley H."/>
            <person name="Na H."/>
            <person name="Barry K."/>
            <person name="Grigoriev I.V."/>
            <person name="Stajich J.E."/>
            <person name="Kennedy P.G."/>
        </authorList>
    </citation>
    <scope>NUCLEOTIDE SEQUENCE</scope>
    <source>
        <strain evidence="1">FC423</strain>
    </source>
</reference>
<dbReference type="AlphaFoldDB" id="A0A9P7JNH2"/>
<dbReference type="RefSeq" id="XP_041286975.1">
    <property type="nucleotide sequence ID" value="XM_041443710.1"/>
</dbReference>
<sequence length="246" mass="28059">MQYLSLYHGLLFADGFSAERYRCYDDTHGYAAIIVTTYTEYVASFDASPWTNFANEPLAGQLCFTFSEVAVSLLTDIAKILPLYYFSTRAMKLAKFYADDYLTQQQQHWHDAELYHLRCTDCPWKDACRMGRNGLRLDYYALKPNYCDGWQGALGSSKHHQITSTWIVVLVRDWETTQLEQKSLVRPLQKLVRGEQILWSGQSGLQDVDLIVWPRAASSAEIFWSEKQPTGAALNVTGALPLLICT</sequence>
<keyword evidence="2" id="KW-1185">Reference proteome</keyword>
<dbReference type="Proteomes" id="UP000823399">
    <property type="component" value="Unassembled WGS sequence"/>
</dbReference>
<proteinExistence type="predicted"/>
<accession>A0A9P7JNH2</accession>
<organism evidence="1 2">
    <name type="scientific">Suillus discolor</name>
    <dbReference type="NCBI Taxonomy" id="1912936"/>
    <lineage>
        <taxon>Eukaryota</taxon>
        <taxon>Fungi</taxon>
        <taxon>Dikarya</taxon>
        <taxon>Basidiomycota</taxon>
        <taxon>Agaricomycotina</taxon>
        <taxon>Agaricomycetes</taxon>
        <taxon>Agaricomycetidae</taxon>
        <taxon>Boletales</taxon>
        <taxon>Suillineae</taxon>
        <taxon>Suillaceae</taxon>
        <taxon>Suillus</taxon>
    </lineage>
</organism>
<evidence type="ECO:0000313" key="2">
    <source>
        <dbReference type="Proteomes" id="UP000823399"/>
    </source>
</evidence>
<dbReference type="GeneID" id="64705969"/>
<dbReference type="EMBL" id="JABBWM010000088">
    <property type="protein sequence ID" value="KAG2092800.1"/>
    <property type="molecule type" value="Genomic_DNA"/>
</dbReference>
<evidence type="ECO:0000313" key="1">
    <source>
        <dbReference type="EMBL" id="KAG2092800.1"/>
    </source>
</evidence>
<name>A0A9P7JNH2_9AGAM</name>
<dbReference type="OrthoDB" id="428480at2759"/>
<evidence type="ECO:0008006" key="3">
    <source>
        <dbReference type="Google" id="ProtNLM"/>
    </source>
</evidence>
<gene>
    <name evidence="1" type="ORF">F5147DRAFT_821580</name>
</gene>
<comment type="caution">
    <text evidence="1">The sequence shown here is derived from an EMBL/GenBank/DDBJ whole genome shotgun (WGS) entry which is preliminary data.</text>
</comment>